<evidence type="ECO:0000256" key="8">
    <source>
        <dbReference type="ARBA" id="ARBA00023180"/>
    </source>
</evidence>
<dbReference type="Pfam" id="PF00060">
    <property type="entry name" value="Lig_chan"/>
    <property type="match status" value="1"/>
</dbReference>
<protein>
    <recommendedName>
        <fullName evidence="10">Ionotropic glutamate receptor C-terminal domain-containing protein</fullName>
    </recommendedName>
</protein>
<dbReference type="PANTHER" id="PTHR42643:SF24">
    <property type="entry name" value="IONOTROPIC RECEPTOR 60A"/>
    <property type="match status" value="1"/>
</dbReference>
<proteinExistence type="inferred from homology"/>
<comment type="caution">
    <text evidence="11">The sequence shown here is derived from an EMBL/GenBank/DDBJ whole genome shotgun (WGS) entry which is preliminary data.</text>
</comment>
<dbReference type="InterPro" id="IPR052192">
    <property type="entry name" value="Insect_Ionotropic_Sensory_Rcpt"/>
</dbReference>
<keyword evidence="6 9" id="KW-0472">Membrane</keyword>
<evidence type="ECO:0000256" key="2">
    <source>
        <dbReference type="ARBA" id="ARBA00008685"/>
    </source>
</evidence>
<dbReference type="GO" id="GO:0015276">
    <property type="term" value="F:ligand-gated monoatomic ion channel activity"/>
    <property type="evidence" value="ECO:0007669"/>
    <property type="project" value="InterPro"/>
</dbReference>
<evidence type="ECO:0000256" key="7">
    <source>
        <dbReference type="ARBA" id="ARBA00023170"/>
    </source>
</evidence>
<evidence type="ECO:0000256" key="1">
    <source>
        <dbReference type="ARBA" id="ARBA00004651"/>
    </source>
</evidence>
<dbReference type="PANTHER" id="PTHR42643">
    <property type="entry name" value="IONOTROPIC RECEPTOR 20A-RELATED"/>
    <property type="match status" value="1"/>
</dbReference>
<dbReference type="EMBL" id="JAXCGZ010002551">
    <property type="protein sequence ID" value="KAK7083776.1"/>
    <property type="molecule type" value="Genomic_DNA"/>
</dbReference>
<comment type="similarity">
    <text evidence="2">Belongs to the glutamate-gated ion channel (TC 1.A.10.1) family.</text>
</comment>
<accession>A0AAN8XGM6</accession>
<evidence type="ECO:0000256" key="3">
    <source>
        <dbReference type="ARBA" id="ARBA00022475"/>
    </source>
</evidence>
<dbReference type="GO" id="GO:0050906">
    <property type="term" value="P:detection of stimulus involved in sensory perception"/>
    <property type="evidence" value="ECO:0007669"/>
    <property type="project" value="UniProtKB-ARBA"/>
</dbReference>
<keyword evidence="8" id="KW-0325">Glycoprotein</keyword>
<evidence type="ECO:0000256" key="9">
    <source>
        <dbReference type="SAM" id="Phobius"/>
    </source>
</evidence>
<name>A0AAN8XGM6_HALRR</name>
<evidence type="ECO:0000313" key="12">
    <source>
        <dbReference type="Proteomes" id="UP001381693"/>
    </source>
</evidence>
<keyword evidence="7" id="KW-0675">Receptor</keyword>
<evidence type="ECO:0000256" key="6">
    <source>
        <dbReference type="ARBA" id="ARBA00023136"/>
    </source>
</evidence>
<dbReference type="AlphaFoldDB" id="A0AAN8XGM6"/>
<gene>
    <name evidence="11" type="ORF">SK128_025406</name>
</gene>
<reference evidence="11 12" key="1">
    <citation type="submission" date="2023-11" db="EMBL/GenBank/DDBJ databases">
        <title>Halocaridina rubra genome assembly.</title>
        <authorList>
            <person name="Smith C."/>
        </authorList>
    </citation>
    <scope>NUCLEOTIDE SEQUENCE [LARGE SCALE GENOMIC DNA]</scope>
    <source>
        <strain evidence="11">EP-1</strain>
        <tissue evidence="11">Whole</tissue>
    </source>
</reference>
<dbReference type="Proteomes" id="UP001381693">
    <property type="component" value="Unassembled WGS sequence"/>
</dbReference>
<feature type="domain" description="Ionotropic glutamate receptor C-terminal" evidence="10">
    <location>
        <begin position="62"/>
        <end position="163"/>
    </location>
</feature>
<evidence type="ECO:0000313" key="11">
    <source>
        <dbReference type="EMBL" id="KAK7083776.1"/>
    </source>
</evidence>
<dbReference type="Gene3D" id="1.10.287.70">
    <property type="match status" value="1"/>
</dbReference>
<keyword evidence="4 9" id="KW-0812">Transmembrane</keyword>
<comment type="subcellular location">
    <subcellularLocation>
        <location evidence="1">Cell membrane</location>
        <topology evidence="1">Multi-pass membrane protein</topology>
    </subcellularLocation>
</comment>
<dbReference type="GO" id="GO:0005886">
    <property type="term" value="C:plasma membrane"/>
    <property type="evidence" value="ECO:0007669"/>
    <property type="project" value="UniProtKB-SubCell"/>
</dbReference>
<sequence>MVGLVHRHEADIALGPHDLTEIRSTAIDYTAPIFSDARKFVVGQSRTEVDPFGFTLPLAPLVWVGILIALLVIAMTAVVLQVNYRRVPRHSFAHDVFFHTYRLLIQQGIEMRLEAISERIITCGWMFGSMILYWSYCSNLMSILAIRYAPQPIQTIQDLLENHKMSVIFPPGTALTDYIENVESGQLRDLVRLRDVGRYKDFRSRNQ</sequence>
<dbReference type="InterPro" id="IPR001320">
    <property type="entry name" value="Iontro_rcpt_C"/>
</dbReference>
<dbReference type="SUPFAM" id="SSF53850">
    <property type="entry name" value="Periplasmic binding protein-like II"/>
    <property type="match status" value="1"/>
</dbReference>
<evidence type="ECO:0000256" key="4">
    <source>
        <dbReference type="ARBA" id="ARBA00022692"/>
    </source>
</evidence>
<keyword evidence="3" id="KW-1003">Cell membrane</keyword>
<evidence type="ECO:0000256" key="5">
    <source>
        <dbReference type="ARBA" id="ARBA00022989"/>
    </source>
</evidence>
<keyword evidence="5 9" id="KW-1133">Transmembrane helix</keyword>
<keyword evidence="12" id="KW-1185">Reference proteome</keyword>
<feature type="transmembrane region" description="Helical" evidence="9">
    <location>
        <begin position="61"/>
        <end position="80"/>
    </location>
</feature>
<organism evidence="11 12">
    <name type="scientific">Halocaridina rubra</name>
    <name type="common">Hawaiian red shrimp</name>
    <dbReference type="NCBI Taxonomy" id="373956"/>
    <lineage>
        <taxon>Eukaryota</taxon>
        <taxon>Metazoa</taxon>
        <taxon>Ecdysozoa</taxon>
        <taxon>Arthropoda</taxon>
        <taxon>Crustacea</taxon>
        <taxon>Multicrustacea</taxon>
        <taxon>Malacostraca</taxon>
        <taxon>Eumalacostraca</taxon>
        <taxon>Eucarida</taxon>
        <taxon>Decapoda</taxon>
        <taxon>Pleocyemata</taxon>
        <taxon>Caridea</taxon>
        <taxon>Atyoidea</taxon>
        <taxon>Atyidae</taxon>
        <taxon>Halocaridina</taxon>
    </lineage>
</organism>
<evidence type="ECO:0000259" key="10">
    <source>
        <dbReference type="Pfam" id="PF00060"/>
    </source>
</evidence>